<dbReference type="Gene3D" id="1.25.40.10">
    <property type="entry name" value="Tetratricopeptide repeat domain"/>
    <property type="match status" value="1"/>
</dbReference>
<sequence length="175" mass="20764">MSKKTLNIDKQLKKHRILMGMTQQQIVQGILDQSTYSRVEKGKTGMGMYRLLKMLKVNQISLYDFFQIYDQNNYQNRLRYLFYNRDIDGLLRLKDKAENSEISDEIDLAIAALKRKLTKNQLATKLIDKLLHLTKWNEEKIFLFALLMPLLDWEDVKNLINAIYTEFPKSKLEKN</sequence>
<dbReference type="SMART" id="SM00530">
    <property type="entry name" value="HTH_XRE"/>
    <property type="match status" value="1"/>
</dbReference>
<comment type="caution">
    <text evidence="2">The sequence shown here is derived from an EMBL/GenBank/DDBJ whole genome shotgun (WGS) entry which is preliminary data.</text>
</comment>
<name>A0A854PKU4_9LACO</name>
<dbReference type="AlphaFoldDB" id="A0A854PKU4"/>
<dbReference type="InterPro" id="IPR010982">
    <property type="entry name" value="Lambda_DNA-bd_dom_sf"/>
</dbReference>
<evidence type="ECO:0000259" key="1">
    <source>
        <dbReference type="PROSITE" id="PS50943"/>
    </source>
</evidence>
<dbReference type="RefSeq" id="WP_089147252.1">
    <property type="nucleotide sequence ID" value="NZ_LYQV01000005.1"/>
</dbReference>
<evidence type="ECO:0000313" key="2">
    <source>
        <dbReference type="EMBL" id="OXC22063.1"/>
    </source>
</evidence>
<gene>
    <name evidence="2" type="ORF">AYP82_10005</name>
</gene>
<dbReference type="Proteomes" id="UP000198437">
    <property type="component" value="Unassembled WGS sequence"/>
</dbReference>
<dbReference type="CDD" id="cd00093">
    <property type="entry name" value="HTH_XRE"/>
    <property type="match status" value="1"/>
</dbReference>
<evidence type="ECO:0000313" key="3">
    <source>
        <dbReference type="Proteomes" id="UP000198437"/>
    </source>
</evidence>
<dbReference type="PROSITE" id="PS50943">
    <property type="entry name" value="HTH_CROC1"/>
    <property type="match status" value="1"/>
</dbReference>
<organism evidence="2 3">
    <name type="scientific">Lactobacillus crispatus</name>
    <dbReference type="NCBI Taxonomy" id="47770"/>
    <lineage>
        <taxon>Bacteria</taxon>
        <taxon>Bacillati</taxon>
        <taxon>Bacillota</taxon>
        <taxon>Bacilli</taxon>
        <taxon>Lactobacillales</taxon>
        <taxon>Lactobacillaceae</taxon>
        <taxon>Lactobacillus</taxon>
    </lineage>
</organism>
<dbReference type="GO" id="GO:0003677">
    <property type="term" value="F:DNA binding"/>
    <property type="evidence" value="ECO:0007669"/>
    <property type="project" value="InterPro"/>
</dbReference>
<protein>
    <recommendedName>
        <fullName evidence="1">HTH cro/C1-type domain-containing protein</fullName>
    </recommendedName>
</protein>
<reference evidence="2 3" key="1">
    <citation type="submission" date="2016-05" db="EMBL/GenBank/DDBJ databases">
        <authorList>
            <person name="Johnson T.J."/>
            <person name="Youmans B.P."/>
            <person name="Case K.A."/>
        </authorList>
    </citation>
    <scope>NUCLEOTIDE SEQUENCE [LARGE SCALE GENOMIC DNA]</scope>
    <source>
        <strain evidence="2 3">UMNLC6</strain>
    </source>
</reference>
<dbReference type="EMBL" id="LYQW01000033">
    <property type="protein sequence ID" value="OXC22063.1"/>
    <property type="molecule type" value="Genomic_DNA"/>
</dbReference>
<proteinExistence type="predicted"/>
<accession>A0A854PKU4</accession>
<dbReference type="InterPro" id="IPR011990">
    <property type="entry name" value="TPR-like_helical_dom_sf"/>
</dbReference>
<dbReference type="InterPro" id="IPR001387">
    <property type="entry name" value="Cro/C1-type_HTH"/>
</dbReference>
<feature type="domain" description="HTH cro/C1-type" evidence="1">
    <location>
        <begin position="12"/>
        <end position="65"/>
    </location>
</feature>
<dbReference type="SUPFAM" id="SSF47413">
    <property type="entry name" value="lambda repressor-like DNA-binding domains"/>
    <property type="match status" value="1"/>
</dbReference>